<name>A0A1G9TW52_9EURY</name>
<dbReference type="RefSeq" id="WP_089731658.1">
    <property type="nucleotide sequence ID" value="NZ_FNIA01000003.1"/>
</dbReference>
<accession>A0A1G9TW52</accession>
<reference evidence="1 2" key="1">
    <citation type="submission" date="2016-10" db="EMBL/GenBank/DDBJ databases">
        <authorList>
            <person name="de Groot N.N."/>
        </authorList>
    </citation>
    <scope>NUCLEOTIDE SEQUENCE [LARGE SCALE GENOMIC DNA]</scope>
    <source>
        <strain evidence="2">EB21,IBRC-M 10013,KCTC 4048</strain>
    </source>
</reference>
<organism evidence="1 2">
    <name type="scientific">Haloarchaeobius iranensis</name>
    <dbReference type="NCBI Taxonomy" id="996166"/>
    <lineage>
        <taxon>Archaea</taxon>
        <taxon>Methanobacteriati</taxon>
        <taxon>Methanobacteriota</taxon>
        <taxon>Stenosarchaea group</taxon>
        <taxon>Halobacteria</taxon>
        <taxon>Halobacteriales</taxon>
        <taxon>Halorubellaceae</taxon>
        <taxon>Haloarchaeobius</taxon>
    </lineage>
</organism>
<protein>
    <recommendedName>
        <fullName evidence="3">VOC domain-containing protein</fullName>
    </recommendedName>
</protein>
<evidence type="ECO:0008006" key="3">
    <source>
        <dbReference type="Google" id="ProtNLM"/>
    </source>
</evidence>
<evidence type="ECO:0000313" key="2">
    <source>
        <dbReference type="Proteomes" id="UP000199370"/>
    </source>
</evidence>
<dbReference type="Proteomes" id="UP000199370">
    <property type="component" value="Unassembled WGS sequence"/>
</dbReference>
<dbReference type="CDD" id="cd06587">
    <property type="entry name" value="VOC"/>
    <property type="match status" value="1"/>
</dbReference>
<dbReference type="Gene3D" id="3.10.180.10">
    <property type="entry name" value="2,3-Dihydroxybiphenyl 1,2-Dioxygenase, domain 1"/>
    <property type="match status" value="1"/>
</dbReference>
<keyword evidence="2" id="KW-1185">Reference proteome</keyword>
<dbReference type="EMBL" id="FNIA01000003">
    <property type="protein sequence ID" value="SDM51634.1"/>
    <property type="molecule type" value="Genomic_DNA"/>
</dbReference>
<dbReference type="AlphaFoldDB" id="A0A1G9TW52"/>
<dbReference type="InterPro" id="IPR029068">
    <property type="entry name" value="Glyas_Bleomycin-R_OHBP_Dase"/>
</dbReference>
<dbReference type="OrthoDB" id="210556at2157"/>
<sequence>MSGLVFFGSESYEETAAFYVDEVGAEVWLEQSACTILQYDNLLFGFCDADETETEGVLTFVTEDRDGVDAFYDRFADRARDEPSVNDAFDIYNFFATDPDGRTMEFQTFRHETEPL</sequence>
<evidence type="ECO:0000313" key="1">
    <source>
        <dbReference type="EMBL" id="SDM51634.1"/>
    </source>
</evidence>
<dbReference type="STRING" id="996166.SAMN05192554_103156"/>
<dbReference type="SUPFAM" id="SSF54593">
    <property type="entry name" value="Glyoxalase/Bleomycin resistance protein/Dihydroxybiphenyl dioxygenase"/>
    <property type="match status" value="1"/>
</dbReference>
<proteinExistence type="predicted"/>
<gene>
    <name evidence="1" type="ORF">SAMN05192554_103156</name>
</gene>